<dbReference type="EMBL" id="SZPQ01000025">
    <property type="protein sequence ID" value="TKI04780.1"/>
    <property type="molecule type" value="Genomic_DNA"/>
</dbReference>
<dbReference type="Gene3D" id="3.20.20.120">
    <property type="entry name" value="Enolase-like C-terminal domain"/>
    <property type="match status" value="1"/>
</dbReference>
<keyword evidence="2 4" id="KW-0460">Magnesium</keyword>
<evidence type="ECO:0000256" key="2">
    <source>
        <dbReference type="ARBA" id="ARBA00022842"/>
    </source>
</evidence>
<dbReference type="SFLD" id="SFLDF00009">
    <property type="entry name" value="o-succinylbenzoate_synthase"/>
    <property type="match status" value="1"/>
</dbReference>
<gene>
    <name evidence="4 7" type="primary">menC</name>
    <name evidence="7" type="ORF">FCN80_16780</name>
</gene>
<dbReference type="InterPro" id="IPR041338">
    <property type="entry name" value="OSBS_N"/>
</dbReference>
<comment type="cofactor">
    <cofactor evidence="4">
        <name>a divalent metal cation</name>
        <dbReference type="ChEBI" id="CHEBI:60240"/>
    </cofactor>
</comment>
<keyword evidence="1 4" id="KW-0479">Metal-binding</keyword>
<comment type="caution">
    <text evidence="7">The sequence shown here is derived from an EMBL/GenBank/DDBJ whole genome shotgun (WGS) entry which is preliminary data.</text>
</comment>
<dbReference type="InterPro" id="IPR029017">
    <property type="entry name" value="Enolase-like_N"/>
</dbReference>
<reference evidence="7 8" key="1">
    <citation type="submission" date="2019-04" db="EMBL/GenBank/DDBJ databases">
        <authorList>
            <person name="Li M."/>
            <person name="Gao C."/>
        </authorList>
    </citation>
    <scope>NUCLEOTIDE SEQUENCE [LARGE SCALE GENOMIC DNA]</scope>
    <source>
        <strain evidence="7 8">BGMRC 2031</strain>
    </source>
</reference>
<dbReference type="SFLD" id="SFLDS00001">
    <property type="entry name" value="Enolase"/>
    <property type="match status" value="1"/>
</dbReference>
<evidence type="ECO:0000313" key="8">
    <source>
        <dbReference type="Proteomes" id="UP000305202"/>
    </source>
</evidence>
<comment type="similarity">
    <text evidence="4">Belongs to the mandelate racemase/muconate lactonizing enzyme family. MenC type 1 subfamily.</text>
</comment>
<dbReference type="GO" id="GO:0043748">
    <property type="term" value="F:O-succinylbenzoate synthase activity"/>
    <property type="evidence" value="ECO:0007669"/>
    <property type="project" value="UniProtKB-EC"/>
</dbReference>
<comment type="pathway">
    <text evidence="4">Quinol/quinone metabolism; menaquinone biosynthesis.</text>
</comment>
<keyword evidence="4" id="KW-0474">Menaquinone biosynthesis</keyword>
<evidence type="ECO:0000256" key="3">
    <source>
        <dbReference type="ARBA" id="ARBA00023239"/>
    </source>
</evidence>
<dbReference type="SMART" id="SM00922">
    <property type="entry name" value="MR_MLE"/>
    <property type="match status" value="1"/>
</dbReference>
<dbReference type="InterPro" id="IPR036849">
    <property type="entry name" value="Enolase-like_C_sf"/>
</dbReference>
<feature type="binding site" evidence="4">
    <location>
        <position position="174"/>
    </location>
    <ligand>
        <name>Mg(2+)</name>
        <dbReference type="ChEBI" id="CHEBI:18420"/>
    </ligand>
</feature>
<dbReference type="SUPFAM" id="SSF54826">
    <property type="entry name" value="Enolase N-terminal domain-like"/>
    <property type="match status" value="1"/>
</dbReference>
<dbReference type="SUPFAM" id="SSF51604">
    <property type="entry name" value="Enolase C-terminal domain-like"/>
    <property type="match status" value="1"/>
</dbReference>
<dbReference type="InterPro" id="IPR029065">
    <property type="entry name" value="Enolase_C-like"/>
</dbReference>
<protein>
    <recommendedName>
        <fullName evidence="4 5">o-succinylbenzoate synthase</fullName>
        <shortName evidence="4">OSB synthase</shortName>
        <shortName evidence="4">OSBS</shortName>
        <ecNumber evidence="4 5">4.2.1.113</ecNumber>
    </recommendedName>
    <alternativeName>
        <fullName evidence="4">4-(2'-carboxyphenyl)-4-oxybutyric acid synthase</fullName>
    </alternativeName>
    <alternativeName>
        <fullName evidence="4">o-succinylbenzoic acid synthase</fullName>
    </alternativeName>
</protein>
<comment type="pathway">
    <text evidence="4">Quinol/quinone metabolism; 1,4-dihydroxy-2-naphthoate biosynthesis; 1,4-dihydroxy-2-naphthoate from chorismate: step 4/7.</text>
</comment>
<dbReference type="PANTHER" id="PTHR48073">
    <property type="entry name" value="O-SUCCINYLBENZOATE SYNTHASE-RELATED"/>
    <property type="match status" value="1"/>
</dbReference>
<feature type="binding site" evidence="4">
    <location>
        <position position="203"/>
    </location>
    <ligand>
        <name>Mg(2+)</name>
        <dbReference type="ChEBI" id="CHEBI:18420"/>
    </ligand>
</feature>
<feature type="active site" description="Proton acceptor" evidence="4">
    <location>
        <position position="248"/>
    </location>
</feature>
<dbReference type="Proteomes" id="UP000305202">
    <property type="component" value="Unassembled WGS sequence"/>
</dbReference>
<keyword evidence="8" id="KW-1185">Reference proteome</keyword>
<dbReference type="InterPro" id="IPR013342">
    <property type="entry name" value="Mandelate_racemase_C"/>
</dbReference>
<feature type="domain" description="Mandelate racemase/muconate lactonizing enzyme C-terminal" evidence="6">
    <location>
        <begin position="127"/>
        <end position="222"/>
    </location>
</feature>
<evidence type="ECO:0000313" key="7">
    <source>
        <dbReference type="EMBL" id="TKI04780.1"/>
    </source>
</evidence>
<comment type="function">
    <text evidence="4">Converts 2-succinyl-6-hydroxy-2,4-cyclohexadiene-1-carboxylate (SHCHC) to 2-succinylbenzoate (OSB).</text>
</comment>
<comment type="catalytic activity">
    <reaction evidence="4">
        <text>(1R,6R)-6-hydroxy-2-succinyl-cyclohexa-2,4-diene-1-carboxylate = 2-succinylbenzoate + H2O</text>
        <dbReference type="Rhea" id="RHEA:10196"/>
        <dbReference type="ChEBI" id="CHEBI:15377"/>
        <dbReference type="ChEBI" id="CHEBI:18325"/>
        <dbReference type="ChEBI" id="CHEBI:58689"/>
        <dbReference type="EC" id="4.2.1.113"/>
    </reaction>
</comment>
<feature type="active site" description="Proton donor" evidence="4">
    <location>
        <position position="146"/>
    </location>
</feature>
<name>A0ABY2SHI5_9HYPH</name>
<evidence type="ECO:0000256" key="1">
    <source>
        <dbReference type="ARBA" id="ARBA00022723"/>
    </source>
</evidence>
<dbReference type="Pfam" id="PF21508">
    <property type="entry name" value="MenC_N"/>
    <property type="match status" value="1"/>
</dbReference>
<dbReference type="Pfam" id="PF13378">
    <property type="entry name" value="MR_MLE_C"/>
    <property type="match status" value="1"/>
</dbReference>
<dbReference type="EC" id="4.2.1.113" evidence="4 5"/>
<proteinExistence type="inferred from homology"/>
<dbReference type="RefSeq" id="WP_136991319.1">
    <property type="nucleotide sequence ID" value="NZ_SZPQ01000025.1"/>
</dbReference>
<dbReference type="InterPro" id="IPR010196">
    <property type="entry name" value="OSB_synthase_MenC1"/>
</dbReference>
<dbReference type="HAMAP" id="MF_00470">
    <property type="entry name" value="MenC_1"/>
    <property type="match status" value="1"/>
</dbReference>
<evidence type="ECO:0000259" key="6">
    <source>
        <dbReference type="SMART" id="SM00922"/>
    </source>
</evidence>
<keyword evidence="3 4" id="KW-0456">Lyase</keyword>
<accession>A0ABY2SHI5</accession>
<dbReference type="SFLD" id="SFLDG00180">
    <property type="entry name" value="muconate_cycloisomerase"/>
    <property type="match status" value="1"/>
</dbReference>
<dbReference type="NCBIfam" id="TIGR01927">
    <property type="entry name" value="menC_gam_Gplu"/>
    <property type="match status" value="1"/>
</dbReference>
<evidence type="ECO:0000256" key="5">
    <source>
        <dbReference type="NCBIfam" id="TIGR01927"/>
    </source>
</evidence>
<feature type="binding site" evidence="4">
    <location>
        <position position="226"/>
    </location>
    <ligand>
        <name>Mg(2+)</name>
        <dbReference type="ChEBI" id="CHEBI:18420"/>
    </ligand>
</feature>
<dbReference type="PANTHER" id="PTHR48073:SF2">
    <property type="entry name" value="O-SUCCINYLBENZOATE SYNTHASE"/>
    <property type="match status" value="1"/>
</dbReference>
<dbReference type="NCBIfam" id="NF003473">
    <property type="entry name" value="PRK05105.1"/>
    <property type="match status" value="1"/>
</dbReference>
<organism evidence="7 8">
    <name type="scientific">Martelella alba</name>
    <dbReference type="NCBI Taxonomy" id="2590451"/>
    <lineage>
        <taxon>Bacteria</taxon>
        <taxon>Pseudomonadati</taxon>
        <taxon>Pseudomonadota</taxon>
        <taxon>Alphaproteobacteria</taxon>
        <taxon>Hyphomicrobiales</taxon>
        <taxon>Aurantimonadaceae</taxon>
        <taxon>Martelella</taxon>
    </lineage>
</organism>
<dbReference type="Gene3D" id="3.30.390.10">
    <property type="entry name" value="Enolase-like, N-terminal domain"/>
    <property type="match status" value="1"/>
</dbReference>
<evidence type="ECO:0000256" key="4">
    <source>
        <dbReference type="HAMAP-Rule" id="MF_00470"/>
    </source>
</evidence>
<sequence length="336" mass="35673">MRQASLFRYSLPLDAGAVLRRGRPTRREGLVVRLAQGGRIGEGEIAPLPGFSQESLQQAADAARRWLAIWAAEQPDRLNGANPARETDLDGIPPSAAFGISCALAELAGRLPARADFQSVPLCRGEPEQWMAQLAGRPGPSIAKIKVALGEPPAEAGNINRLLAALPDWRLRLDANRSWTLAEAAAFAAGLDRAVADRIDFIEEPCADPKASLAFARRANLPIAWDESVRDPGFRPTAQPGVAAVIVKPTLIGGLERCANLICAVRQAGLTAVVSSSVESSLGLTQLARLAAWLTPGVPPGLDTLALMGAQLLRRWPGSALPLQAPSALQRESLRV</sequence>